<proteinExistence type="predicted"/>
<evidence type="ECO:0000256" key="1">
    <source>
        <dbReference type="SAM" id="MobiDB-lite"/>
    </source>
</evidence>
<protein>
    <submittedName>
        <fullName evidence="2">Uncharacterized protein</fullName>
    </submittedName>
</protein>
<accession>A0A9P1RCR6</accession>
<sequence>MAVLVVAPAAIERRRGEAIGQFAPQRQPGVAFATEERAIQRIAVIAATAQFEIGVPVVAEVARRAQRRPLEVETAEVALVPTQLQALGSAFEDFRRLPPQLLAVVARVAVAQCAQGLAQRFAAMAETHQRLDPLRRIQLAALQQALQGGAILAAQGGLDLFVAPDLQAPAARPGQPVILQRLLVGGGELVEELLEPQLQHRRLTIPGPPRLALGEQRPLGHGEQAQVGGEAVRGGPDRLAVEPPEQ</sequence>
<dbReference type="EMBL" id="CVVU01000240">
    <property type="protein sequence ID" value="CRP74027.1"/>
    <property type="molecule type" value="Genomic_DNA"/>
</dbReference>
<gene>
    <name evidence="2" type="ORF">PAERUG_P19_London_7_VIM_2_05_10_05399</name>
</gene>
<evidence type="ECO:0000313" key="3">
    <source>
        <dbReference type="Proteomes" id="UP000045039"/>
    </source>
</evidence>
<dbReference type="Proteomes" id="UP000045039">
    <property type="component" value="Unassembled WGS sequence"/>
</dbReference>
<evidence type="ECO:0000313" key="2">
    <source>
        <dbReference type="EMBL" id="CRP74027.1"/>
    </source>
</evidence>
<comment type="caution">
    <text evidence="2">The sequence shown here is derived from an EMBL/GenBank/DDBJ whole genome shotgun (WGS) entry which is preliminary data.</text>
</comment>
<feature type="region of interest" description="Disordered" evidence="1">
    <location>
        <begin position="204"/>
        <end position="246"/>
    </location>
</feature>
<name>A0A9P1RCR6_PSEAI</name>
<reference evidence="3" key="1">
    <citation type="submission" date="2015-06" db="EMBL/GenBank/DDBJ databases">
        <authorList>
            <person name="Radhakrishnan Rajesh"/>
            <person name="Underwood Anthony"/>
            <person name="Al-Shahib Ali"/>
        </authorList>
    </citation>
    <scope>NUCLEOTIDE SEQUENCE [LARGE SCALE GENOMIC DNA]</scope>
    <source>
        <strain evidence="3">P19_London_7_VIM_2_05_10</strain>
    </source>
</reference>
<dbReference type="AlphaFoldDB" id="A0A9P1RCR6"/>
<organism evidence="2 3">
    <name type="scientific">Pseudomonas aeruginosa</name>
    <dbReference type="NCBI Taxonomy" id="287"/>
    <lineage>
        <taxon>Bacteria</taxon>
        <taxon>Pseudomonadati</taxon>
        <taxon>Pseudomonadota</taxon>
        <taxon>Gammaproteobacteria</taxon>
        <taxon>Pseudomonadales</taxon>
        <taxon>Pseudomonadaceae</taxon>
        <taxon>Pseudomonas</taxon>
    </lineage>
</organism>